<dbReference type="PANTHER" id="PTHR34914:SF1">
    <property type="entry name" value="LYMPHOCYTE EXPANSION MOLECULE"/>
    <property type="match status" value="1"/>
</dbReference>
<reference evidence="1 2" key="2">
    <citation type="submission" date="2018-11" db="EMBL/GenBank/DDBJ databases">
        <authorList>
            <consortium name="Pathogen Informatics"/>
        </authorList>
    </citation>
    <scope>NUCLEOTIDE SEQUENCE [LARGE SCALE GENOMIC DNA]</scope>
</reference>
<dbReference type="InterPro" id="IPR033557">
    <property type="entry name" value="CIMAP2"/>
</dbReference>
<reference evidence="3" key="1">
    <citation type="submission" date="2017-02" db="UniProtKB">
        <authorList>
            <consortium name="WormBaseParasite"/>
        </authorList>
    </citation>
    <scope>IDENTIFICATION</scope>
</reference>
<gene>
    <name evidence="1" type="ORF">TASK_LOCUS1162</name>
</gene>
<dbReference type="WBParaSite" id="TASK_0000116101-mRNA-1">
    <property type="protein sequence ID" value="TASK_0000116101-mRNA-1"/>
    <property type="gene ID" value="TASK_0000116101"/>
</dbReference>
<dbReference type="Proteomes" id="UP000282613">
    <property type="component" value="Unassembled WGS sequence"/>
</dbReference>
<evidence type="ECO:0000313" key="1">
    <source>
        <dbReference type="EMBL" id="VDK22599.1"/>
    </source>
</evidence>
<proteinExistence type="predicted"/>
<evidence type="ECO:0000313" key="2">
    <source>
        <dbReference type="Proteomes" id="UP000282613"/>
    </source>
</evidence>
<dbReference type="STRING" id="60517.A0A0R3VUY3"/>
<organism evidence="3">
    <name type="scientific">Taenia asiatica</name>
    <name type="common">Asian tapeworm</name>
    <dbReference type="NCBI Taxonomy" id="60517"/>
    <lineage>
        <taxon>Eukaryota</taxon>
        <taxon>Metazoa</taxon>
        <taxon>Spiralia</taxon>
        <taxon>Lophotrochozoa</taxon>
        <taxon>Platyhelminthes</taxon>
        <taxon>Cestoda</taxon>
        <taxon>Eucestoda</taxon>
        <taxon>Cyclophyllidea</taxon>
        <taxon>Taeniidae</taxon>
        <taxon>Taenia</taxon>
    </lineage>
</organism>
<accession>A0A0R3VUY3</accession>
<keyword evidence="2" id="KW-1185">Reference proteome</keyword>
<dbReference type="EMBL" id="UYRS01000247">
    <property type="protein sequence ID" value="VDK22599.1"/>
    <property type="molecule type" value="Genomic_DNA"/>
</dbReference>
<sequence>MHPKLMGPQYLETLRGEPTFEYKYNPKQIKCLGANAQNRSKTPYVLFSSRQHQWEQDWGAAMPRISITATADSAAAICPSQNEKDDAVNDDLYLADLEPQEKPPKCPWTNQPPPGAYDPFKDTKSTKANHLGLDSWTLAAVVNRAPTPKDGVGPACYTLKAPMDRELEDLKKRCRTFDSLCEKRLAPFKHGYFVREKMEHPLTENATMPSFVEIIQSERNKKKGMFSKTDRFPKKYGERCCLNAPGYNIDKDTPFTGPGRYDPYKYEMKQTHRYSGLAKATGRTTNLDKEKNWAILCVPRLMSEPEKFRILAKTYVEENSLWSSTDCASGNGFSSPLSVLGWQNDSFISKIREKIINSSQPFKNCPCCSDAGLRGYSWIDPNKMTLFSPSLLCGEKSD</sequence>
<dbReference type="OrthoDB" id="6275292at2759"/>
<protein>
    <submittedName>
        <fullName evidence="1 3">Uncharacterized protein</fullName>
    </submittedName>
</protein>
<evidence type="ECO:0000313" key="3">
    <source>
        <dbReference type="WBParaSite" id="TASK_0000116101-mRNA-1"/>
    </source>
</evidence>
<dbReference type="AlphaFoldDB" id="A0A0R3VUY3"/>
<dbReference type="PANTHER" id="PTHR34914">
    <property type="entry name" value="LYMPHOCYTE EXPANSION MOLECULE"/>
    <property type="match status" value="1"/>
</dbReference>
<name>A0A0R3VUY3_TAEAS</name>